<dbReference type="OrthoDB" id="6776860at2759"/>
<organism evidence="2 3">
    <name type="scientific">Hericium alpestre</name>
    <dbReference type="NCBI Taxonomy" id="135208"/>
    <lineage>
        <taxon>Eukaryota</taxon>
        <taxon>Fungi</taxon>
        <taxon>Dikarya</taxon>
        <taxon>Basidiomycota</taxon>
        <taxon>Agaricomycotina</taxon>
        <taxon>Agaricomycetes</taxon>
        <taxon>Russulales</taxon>
        <taxon>Hericiaceae</taxon>
        <taxon>Hericium</taxon>
    </lineage>
</organism>
<accession>A0A4Y9ZKQ2</accession>
<dbReference type="AlphaFoldDB" id="A0A4Y9ZKQ2"/>
<gene>
    <name evidence="2" type="ORF">EWM64_g8839</name>
</gene>
<reference evidence="2 3" key="1">
    <citation type="submission" date="2019-02" db="EMBL/GenBank/DDBJ databases">
        <title>Genome sequencing of the rare red list fungi Hericium alpestre (H. flagellum).</title>
        <authorList>
            <person name="Buettner E."/>
            <person name="Kellner H."/>
        </authorList>
    </citation>
    <scope>NUCLEOTIDE SEQUENCE [LARGE SCALE GENOMIC DNA]</scope>
    <source>
        <strain evidence="2 3">DSM 108284</strain>
    </source>
</reference>
<evidence type="ECO:0008006" key="4">
    <source>
        <dbReference type="Google" id="ProtNLM"/>
    </source>
</evidence>
<evidence type="ECO:0000313" key="2">
    <source>
        <dbReference type="EMBL" id="TFY75175.1"/>
    </source>
</evidence>
<feature type="compositionally biased region" description="Polar residues" evidence="1">
    <location>
        <begin position="72"/>
        <end position="82"/>
    </location>
</feature>
<dbReference type="Gene3D" id="3.10.10.10">
    <property type="entry name" value="HIV Type 1 Reverse Transcriptase, subunit A, domain 1"/>
    <property type="match status" value="1"/>
</dbReference>
<keyword evidence="3" id="KW-1185">Reference proteome</keyword>
<evidence type="ECO:0000313" key="3">
    <source>
        <dbReference type="Proteomes" id="UP000298061"/>
    </source>
</evidence>
<name>A0A4Y9ZKQ2_9AGAM</name>
<feature type="region of interest" description="Disordered" evidence="1">
    <location>
        <begin position="70"/>
        <end position="112"/>
    </location>
</feature>
<sequence length="216" mass="24188">MAAACTLLNKANPYVAISNTSDHPRYLRKGNIVGELTDPASCLDVPLDEDHSRQLSERATVTKIMVDAAAQADSQRNSSTSPPDVPMQKTNPKDDEQWGPKTAEMPDPTFYSSSDMEDLLDIGQLPDHLKDKAWAMLRRHINAFGFDRRLGHHPSKVHIRTQDGQVPMSMPMYGTSPAKRQVIEEQLNAWFEQGVIEPSQSPWSVPVIIVYRNNKP</sequence>
<dbReference type="EMBL" id="SFCI01001690">
    <property type="protein sequence ID" value="TFY75175.1"/>
    <property type="molecule type" value="Genomic_DNA"/>
</dbReference>
<dbReference type="Proteomes" id="UP000298061">
    <property type="component" value="Unassembled WGS sequence"/>
</dbReference>
<protein>
    <recommendedName>
        <fullName evidence="4">Reverse transcriptase domain-containing protein</fullName>
    </recommendedName>
</protein>
<dbReference type="SUPFAM" id="SSF56672">
    <property type="entry name" value="DNA/RNA polymerases"/>
    <property type="match status" value="1"/>
</dbReference>
<comment type="caution">
    <text evidence="2">The sequence shown here is derived from an EMBL/GenBank/DDBJ whole genome shotgun (WGS) entry which is preliminary data.</text>
</comment>
<dbReference type="STRING" id="135208.A0A4Y9ZKQ2"/>
<proteinExistence type="predicted"/>
<dbReference type="InterPro" id="IPR043502">
    <property type="entry name" value="DNA/RNA_pol_sf"/>
</dbReference>
<evidence type="ECO:0000256" key="1">
    <source>
        <dbReference type="SAM" id="MobiDB-lite"/>
    </source>
</evidence>